<dbReference type="Pfam" id="PF10391">
    <property type="entry name" value="DNA_pol_lambd_f"/>
    <property type="match status" value="1"/>
</dbReference>
<dbReference type="InterPro" id="IPR001357">
    <property type="entry name" value="BRCT_dom"/>
</dbReference>
<evidence type="ECO:0000313" key="18">
    <source>
        <dbReference type="EMBL" id="KAJ5489279.1"/>
    </source>
</evidence>
<comment type="similarity">
    <text evidence="2">Belongs to the DNA polymerase type-X family.</text>
</comment>
<dbReference type="GO" id="GO:0003887">
    <property type="term" value="F:DNA-directed DNA polymerase activity"/>
    <property type="evidence" value="ECO:0007669"/>
    <property type="project" value="UniProtKB-KW"/>
</dbReference>
<evidence type="ECO:0000256" key="5">
    <source>
        <dbReference type="ARBA" id="ARBA00022634"/>
    </source>
</evidence>
<feature type="region of interest" description="Disordered" evidence="16">
    <location>
        <begin position="341"/>
        <end position="364"/>
    </location>
</feature>
<evidence type="ECO:0000256" key="13">
    <source>
        <dbReference type="ARBA" id="ARBA00023239"/>
    </source>
</evidence>
<evidence type="ECO:0000256" key="9">
    <source>
        <dbReference type="ARBA" id="ARBA00022763"/>
    </source>
</evidence>
<evidence type="ECO:0000256" key="3">
    <source>
        <dbReference type="ARBA" id="ARBA00012417"/>
    </source>
</evidence>
<dbReference type="RefSeq" id="XP_056791312.1">
    <property type="nucleotide sequence ID" value="XM_056933771.1"/>
</dbReference>
<dbReference type="InterPro" id="IPR028207">
    <property type="entry name" value="DNA_pol_B_palm_palm"/>
</dbReference>
<keyword evidence="5" id="KW-0237">DNA synthesis</keyword>
<evidence type="ECO:0000256" key="14">
    <source>
        <dbReference type="ARBA" id="ARBA00049244"/>
    </source>
</evidence>
<evidence type="ECO:0000259" key="17">
    <source>
        <dbReference type="PROSITE" id="PS50172"/>
    </source>
</evidence>
<name>A0A9W9XDB0_9EURO</name>
<dbReference type="EC" id="2.7.7.7" evidence="3"/>
<feature type="compositionally biased region" description="Low complexity" evidence="16">
    <location>
        <begin position="249"/>
        <end position="260"/>
    </location>
</feature>
<dbReference type="SMART" id="SM00483">
    <property type="entry name" value="POLXc"/>
    <property type="match status" value="1"/>
</dbReference>
<dbReference type="PRINTS" id="PR00870">
    <property type="entry name" value="DNAPOLXBETA"/>
</dbReference>
<dbReference type="InterPro" id="IPR022312">
    <property type="entry name" value="DNA_pol_X"/>
</dbReference>
<dbReference type="InterPro" id="IPR043519">
    <property type="entry name" value="NT_sf"/>
</dbReference>
<evidence type="ECO:0000256" key="12">
    <source>
        <dbReference type="ARBA" id="ARBA00023204"/>
    </source>
</evidence>
<dbReference type="GeneID" id="81624020"/>
<keyword evidence="11" id="KW-0238">DNA-binding</keyword>
<keyword evidence="7" id="KW-0548">Nucleotidyltransferase</keyword>
<dbReference type="GO" id="GO:0003677">
    <property type="term" value="F:DNA binding"/>
    <property type="evidence" value="ECO:0007669"/>
    <property type="project" value="UniProtKB-KW"/>
</dbReference>
<dbReference type="GO" id="GO:0006303">
    <property type="term" value="P:double-strand break repair via nonhomologous end joining"/>
    <property type="evidence" value="ECO:0007669"/>
    <property type="project" value="TreeGrafter"/>
</dbReference>
<dbReference type="PRINTS" id="PR00869">
    <property type="entry name" value="DNAPOLX"/>
</dbReference>
<comment type="caution">
    <text evidence="18">The sequence shown here is derived from an EMBL/GenBank/DDBJ whole genome shotgun (WGS) entry which is preliminary data.</text>
</comment>
<keyword evidence="9" id="KW-0227">DNA damage</keyword>
<evidence type="ECO:0000256" key="16">
    <source>
        <dbReference type="SAM" id="MobiDB-lite"/>
    </source>
</evidence>
<evidence type="ECO:0000256" key="7">
    <source>
        <dbReference type="ARBA" id="ARBA00022695"/>
    </source>
</evidence>
<comment type="catalytic activity">
    <reaction evidence="14">
        <text>DNA(n) + a 2'-deoxyribonucleoside 5'-triphosphate = DNA(n+1) + diphosphate</text>
        <dbReference type="Rhea" id="RHEA:22508"/>
        <dbReference type="Rhea" id="RHEA-COMP:17339"/>
        <dbReference type="Rhea" id="RHEA-COMP:17340"/>
        <dbReference type="ChEBI" id="CHEBI:33019"/>
        <dbReference type="ChEBI" id="CHEBI:61560"/>
        <dbReference type="ChEBI" id="CHEBI:173112"/>
        <dbReference type="EC" id="2.7.7.7"/>
    </reaction>
</comment>
<dbReference type="InterPro" id="IPR002008">
    <property type="entry name" value="DNA_pol_X_beta-like"/>
</dbReference>
<feature type="compositionally biased region" description="Polar residues" evidence="16">
    <location>
        <begin position="104"/>
        <end position="115"/>
    </location>
</feature>
<dbReference type="GO" id="GO:0016829">
    <property type="term" value="F:lyase activity"/>
    <property type="evidence" value="ECO:0007669"/>
    <property type="project" value="UniProtKB-KW"/>
</dbReference>
<feature type="active site" description="Nucleophile; Schiff-base intermediate with DNA; for 5'-dRP lyase activity" evidence="15">
    <location>
        <position position="450"/>
    </location>
</feature>
<dbReference type="Pfam" id="PF14716">
    <property type="entry name" value="HHH_8"/>
    <property type="match status" value="1"/>
</dbReference>
<dbReference type="PANTHER" id="PTHR11276">
    <property type="entry name" value="DNA POLYMERASE TYPE-X FAMILY MEMBER"/>
    <property type="match status" value="1"/>
</dbReference>
<keyword evidence="10" id="KW-0239">DNA-directed DNA polymerase</keyword>
<dbReference type="Proteomes" id="UP001148312">
    <property type="component" value="Unassembled WGS sequence"/>
</dbReference>
<dbReference type="InterPro" id="IPR029398">
    <property type="entry name" value="PolB_thumb"/>
</dbReference>
<proteinExistence type="inferred from homology"/>
<sequence length="716" mass="79992">MPKTRSKASFFRALERLDDSDETPDDEGCFERILTSTGSSCHPVASISTSSNVDRLSLCRSNTAPLPLRTAEEESHGGTDAYDSSQQQIHRASDLGLRTVKRTMTTGTMPSSSNAVKRGEGPASKKQRTNSVIKLVPEGQRIFEDFVIFFFPNNDVSPARRLRIQRAREYGAQWATEWIDSITHVVMDKDLTWSDLAKFLGLEYLPEHVVMVNEIYPSECIRFRSVLSPEQKRFRVDGVKAPDASTENPSKPSEPSPSSSLRVKASRRSLVKTPEPSPSQLSGPAADVQASAEHIPGSVVILGNTESRTTLNLDALDELLAEARATSQLPLDLLEMTDDEAGEYENESDSSTFKDSSNLEPEKVVPTNETWARSFACMQKLNTAAKSENPNKRTIEVLQQMLDYYSRTGDHWRTLAYRKAISALKRHSKKVTSRVQALSIPGVGARLADKIEEIVLTDRLRRLDNAQETVEDKLLQQFRGIYGCGLAQASKWVAQGYRSLTDLRERASLTKNQLIGLDRYDDFAKRIPRHEVEAHGALVRQAIQSVDGRVQVIIGGSYRRGSPDSGDVDLLITEPGSNLQQIRAVVLDTVIPKLFKSGYLQVGLQTSRRNGEGSKWQGASKLPGSDVWRRLDLLFVPGEEFGAALLYFTGNDIFNRSLRLLARKKGMCLNQRGLFTDMRRRGPAKVNKGRLLEGRDERRIFELLGVPWRAPEQRNC</sequence>
<dbReference type="InterPro" id="IPR019843">
    <property type="entry name" value="DNA_pol-X_BS"/>
</dbReference>
<feature type="domain" description="BRCT" evidence="17">
    <location>
        <begin position="138"/>
        <end position="234"/>
    </location>
</feature>
<dbReference type="Gene3D" id="3.30.210.10">
    <property type="entry name" value="DNA polymerase, thumb domain"/>
    <property type="match status" value="1"/>
</dbReference>
<evidence type="ECO:0000256" key="15">
    <source>
        <dbReference type="PIRSR" id="PIRSR622312-50"/>
    </source>
</evidence>
<reference evidence="18" key="2">
    <citation type="journal article" date="2023" name="IMA Fungus">
        <title>Comparative genomic study of the Penicillium genus elucidates a diverse pangenome and 15 lateral gene transfer events.</title>
        <authorList>
            <person name="Petersen C."/>
            <person name="Sorensen T."/>
            <person name="Nielsen M.R."/>
            <person name="Sondergaard T.E."/>
            <person name="Sorensen J.L."/>
            <person name="Fitzpatrick D.A."/>
            <person name="Frisvad J.C."/>
            <person name="Nielsen K.L."/>
        </authorList>
    </citation>
    <scope>NUCLEOTIDE SEQUENCE</scope>
    <source>
        <strain evidence="18">IBT 30728</strain>
    </source>
</reference>
<evidence type="ECO:0000256" key="4">
    <source>
        <dbReference type="ARBA" id="ARBA00016513"/>
    </source>
</evidence>
<keyword evidence="19" id="KW-1185">Reference proteome</keyword>
<dbReference type="Gene3D" id="3.40.50.10190">
    <property type="entry name" value="BRCT domain"/>
    <property type="match status" value="1"/>
</dbReference>
<dbReference type="InterPro" id="IPR010996">
    <property type="entry name" value="HHH_MUS81"/>
</dbReference>
<evidence type="ECO:0000256" key="1">
    <source>
        <dbReference type="ARBA" id="ARBA00001936"/>
    </source>
</evidence>
<dbReference type="FunFam" id="1.10.150.110:FF:000005">
    <property type="entry name" value="DNA polymerase POL4"/>
    <property type="match status" value="1"/>
</dbReference>
<reference evidence="18" key="1">
    <citation type="submission" date="2022-12" db="EMBL/GenBank/DDBJ databases">
        <authorList>
            <person name="Petersen C."/>
        </authorList>
    </citation>
    <scope>NUCLEOTIDE SEQUENCE</scope>
    <source>
        <strain evidence="18">IBT 30728</strain>
    </source>
</reference>
<evidence type="ECO:0000256" key="10">
    <source>
        <dbReference type="ARBA" id="ARBA00022932"/>
    </source>
</evidence>
<evidence type="ECO:0000256" key="2">
    <source>
        <dbReference type="ARBA" id="ARBA00008323"/>
    </source>
</evidence>
<dbReference type="PROSITE" id="PS50172">
    <property type="entry name" value="BRCT"/>
    <property type="match status" value="1"/>
</dbReference>
<evidence type="ECO:0000313" key="19">
    <source>
        <dbReference type="Proteomes" id="UP001148312"/>
    </source>
</evidence>
<evidence type="ECO:0000256" key="11">
    <source>
        <dbReference type="ARBA" id="ARBA00023125"/>
    </source>
</evidence>
<dbReference type="Pfam" id="PF14791">
    <property type="entry name" value="DNA_pol_B_thumb"/>
    <property type="match status" value="1"/>
</dbReference>
<evidence type="ECO:0000256" key="8">
    <source>
        <dbReference type="ARBA" id="ARBA00022705"/>
    </source>
</evidence>
<organism evidence="18 19">
    <name type="scientific">Penicillium diatomitis</name>
    <dbReference type="NCBI Taxonomy" id="2819901"/>
    <lineage>
        <taxon>Eukaryota</taxon>
        <taxon>Fungi</taxon>
        <taxon>Dikarya</taxon>
        <taxon>Ascomycota</taxon>
        <taxon>Pezizomycotina</taxon>
        <taxon>Eurotiomycetes</taxon>
        <taxon>Eurotiomycetidae</taxon>
        <taxon>Eurotiales</taxon>
        <taxon>Aspergillaceae</taxon>
        <taxon>Penicillium</taxon>
    </lineage>
</organism>
<feature type="region of interest" description="Disordered" evidence="16">
    <location>
        <begin position="237"/>
        <end position="290"/>
    </location>
</feature>
<dbReference type="AlphaFoldDB" id="A0A9W9XDB0"/>
<dbReference type="Gene3D" id="1.10.150.20">
    <property type="entry name" value="5' to 3' exonuclease, C-terminal subdomain"/>
    <property type="match status" value="1"/>
</dbReference>
<feature type="compositionally biased region" description="Polar residues" evidence="16">
    <location>
        <begin position="349"/>
        <end position="359"/>
    </location>
</feature>
<protein>
    <recommendedName>
        <fullName evidence="4">DNA polymerase lambda</fullName>
        <ecNumber evidence="3">2.7.7.7</ecNumber>
    </recommendedName>
</protein>
<feature type="region of interest" description="Disordered" evidence="16">
    <location>
        <begin position="104"/>
        <end position="130"/>
    </location>
</feature>
<dbReference type="InterPro" id="IPR037160">
    <property type="entry name" value="DNA_Pol_thumb_sf"/>
</dbReference>
<dbReference type="PANTHER" id="PTHR11276:SF28">
    <property type="entry name" value="DNA POLYMERASE LAMBDA"/>
    <property type="match status" value="1"/>
</dbReference>
<dbReference type="InterPro" id="IPR002054">
    <property type="entry name" value="DNA-dir_DNA_pol_X"/>
</dbReference>
<dbReference type="SUPFAM" id="SSF81301">
    <property type="entry name" value="Nucleotidyltransferase"/>
    <property type="match status" value="1"/>
</dbReference>
<dbReference type="CDD" id="cd00141">
    <property type="entry name" value="NT_POLXc"/>
    <property type="match status" value="1"/>
</dbReference>
<accession>A0A9W9XDB0</accession>
<keyword evidence="6" id="KW-0808">Transferase</keyword>
<dbReference type="SUPFAM" id="SSF81585">
    <property type="entry name" value="PsbU/PolX domain-like"/>
    <property type="match status" value="1"/>
</dbReference>
<dbReference type="GO" id="GO:0005634">
    <property type="term" value="C:nucleus"/>
    <property type="evidence" value="ECO:0007669"/>
    <property type="project" value="TreeGrafter"/>
</dbReference>
<dbReference type="GO" id="GO:0006260">
    <property type="term" value="P:DNA replication"/>
    <property type="evidence" value="ECO:0007669"/>
    <property type="project" value="UniProtKB-KW"/>
</dbReference>
<dbReference type="EMBL" id="JAPWDQ010000004">
    <property type="protein sequence ID" value="KAJ5489279.1"/>
    <property type="molecule type" value="Genomic_DNA"/>
</dbReference>
<dbReference type="SUPFAM" id="SSF47802">
    <property type="entry name" value="DNA polymerase beta, N-terminal domain-like"/>
    <property type="match status" value="1"/>
</dbReference>
<keyword evidence="12" id="KW-0234">DNA repair</keyword>
<comment type="cofactor">
    <cofactor evidence="1">
        <name>Mn(2+)</name>
        <dbReference type="ChEBI" id="CHEBI:29035"/>
    </cofactor>
</comment>
<keyword evidence="8" id="KW-0235">DNA replication</keyword>
<dbReference type="PROSITE" id="PS00522">
    <property type="entry name" value="DNA_POLYMERASE_X"/>
    <property type="match status" value="1"/>
</dbReference>
<keyword evidence="13" id="KW-0456">Lyase</keyword>
<dbReference type="InterPro" id="IPR036420">
    <property type="entry name" value="BRCT_dom_sf"/>
</dbReference>
<gene>
    <name evidence="18" type="ORF">N7539_004169</name>
</gene>
<dbReference type="Gene3D" id="1.10.150.110">
    <property type="entry name" value="DNA polymerase beta, N-terminal domain-like"/>
    <property type="match status" value="1"/>
</dbReference>
<dbReference type="InterPro" id="IPR018944">
    <property type="entry name" value="DNA_pol_lambd_fingers_domain"/>
</dbReference>
<evidence type="ECO:0000256" key="6">
    <source>
        <dbReference type="ARBA" id="ARBA00022679"/>
    </source>
</evidence>
<dbReference type="InterPro" id="IPR027421">
    <property type="entry name" value="DNA_pol_lamdba_lyase_dom_sf"/>
</dbReference>
<dbReference type="Gene3D" id="3.30.460.10">
    <property type="entry name" value="Beta Polymerase, domain 2"/>
    <property type="match status" value="1"/>
</dbReference>
<dbReference type="Pfam" id="PF14792">
    <property type="entry name" value="DNA_pol_B_palm"/>
    <property type="match status" value="1"/>
</dbReference>